<dbReference type="EMBL" id="QUSY01000028">
    <property type="protein sequence ID" value="RHY34477.1"/>
    <property type="molecule type" value="Genomic_DNA"/>
</dbReference>
<proteinExistence type="predicted"/>
<feature type="coiled-coil region" evidence="1">
    <location>
        <begin position="48"/>
        <end position="75"/>
    </location>
</feature>
<keyword evidence="1" id="KW-0175">Coiled coil</keyword>
<evidence type="ECO:0000256" key="1">
    <source>
        <dbReference type="SAM" id="Coils"/>
    </source>
</evidence>
<gene>
    <name evidence="2" type="ORF">DYB32_000943</name>
</gene>
<evidence type="ECO:0000313" key="3">
    <source>
        <dbReference type="Proteomes" id="UP000285060"/>
    </source>
</evidence>
<protein>
    <submittedName>
        <fullName evidence="2">Uncharacterized protein</fullName>
    </submittedName>
</protein>
<dbReference type="Proteomes" id="UP000285060">
    <property type="component" value="Unassembled WGS sequence"/>
</dbReference>
<organism evidence="2 3">
    <name type="scientific">Aphanomyces invadans</name>
    <dbReference type="NCBI Taxonomy" id="157072"/>
    <lineage>
        <taxon>Eukaryota</taxon>
        <taxon>Sar</taxon>
        <taxon>Stramenopiles</taxon>
        <taxon>Oomycota</taxon>
        <taxon>Saprolegniomycetes</taxon>
        <taxon>Saprolegniales</taxon>
        <taxon>Verrucalvaceae</taxon>
        <taxon>Aphanomyces</taxon>
    </lineage>
</organism>
<comment type="caution">
    <text evidence="2">The sequence shown here is derived from an EMBL/GenBank/DDBJ whole genome shotgun (WGS) entry which is preliminary data.</text>
</comment>
<dbReference type="AlphaFoldDB" id="A0A3R7D6L3"/>
<reference evidence="2 3" key="1">
    <citation type="submission" date="2018-08" db="EMBL/GenBank/DDBJ databases">
        <title>Aphanomyces genome sequencing and annotation.</title>
        <authorList>
            <person name="Minardi D."/>
            <person name="Oidtmann B."/>
            <person name="Van Der Giezen M."/>
            <person name="Studholme D.J."/>
        </authorList>
    </citation>
    <scope>NUCLEOTIDE SEQUENCE [LARGE SCALE GENOMIC DNA]</scope>
    <source>
        <strain evidence="2 3">NJM0002</strain>
    </source>
</reference>
<keyword evidence="3" id="KW-1185">Reference proteome</keyword>
<evidence type="ECO:0000313" key="2">
    <source>
        <dbReference type="EMBL" id="RHY34477.1"/>
    </source>
</evidence>
<sequence length="298" mass="35255">MSQHDLENKSGYQVNLTGHAPQRYLIRLAAHQMDGVDLNSAWRSAECVTSLYDRVRELELRNAELEAEVMQWRDQSRQNRMTDANTSVDLARAIRERDEWRDRFKQQDDISRRLQKCVDAMKEEHKEQVAKLQERCQFDPHGPKRVQVCVASLQKTLDSRVQEYESMQQRLRDTLDANAKMVNTNAALVEERTSLLQTISLQNAHRMFTLFQRRQKDALIASWTTWCFNTIRNIERQKREDSFQRLAALASRSKKQLLQRQASRFSMQREKANRLRTFKAWACHVHAIRQVRKDIQLN</sequence>
<accession>A0A3R7D6L3</accession>
<name>A0A3R7D6L3_9STRA</name>
<dbReference type="VEuPathDB" id="FungiDB:H310_00356"/>